<dbReference type="SMART" id="SM00357">
    <property type="entry name" value="CSP"/>
    <property type="match status" value="1"/>
</dbReference>
<evidence type="ECO:0000313" key="5">
    <source>
        <dbReference type="EMBL" id="QHT38102.1"/>
    </source>
</evidence>
<feature type="compositionally biased region" description="Polar residues" evidence="3">
    <location>
        <begin position="114"/>
        <end position="125"/>
    </location>
</feature>
<sequence length="136" mass="15094">MSSSTSVLTGQVKWFNSKTGYGFITIVDGEHAGKDIFTHYSSIQVTDSQYKFLVQGEYVELGLSKPESGTHEFQATNVTGIKGGKIMCEMRNMQSRSDAPRGRERRRKDGSRSQSSDVPEQTVEFQDSAVGEVTEE</sequence>
<evidence type="ECO:0000256" key="2">
    <source>
        <dbReference type="ARBA" id="ARBA00022490"/>
    </source>
</evidence>
<dbReference type="GO" id="GO:0003729">
    <property type="term" value="F:mRNA binding"/>
    <property type="evidence" value="ECO:0007669"/>
    <property type="project" value="TreeGrafter"/>
</dbReference>
<dbReference type="Pfam" id="PF00313">
    <property type="entry name" value="CSD"/>
    <property type="match status" value="1"/>
</dbReference>
<feature type="region of interest" description="Disordered" evidence="3">
    <location>
        <begin position="92"/>
        <end position="136"/>
    </location>
</feature>
<accession>A0A6C0FA64</accession>
<dbReference type="PRINTS" id="PR00050">
    <property type="entry name" value="COLDSHOCK"/>
</dbReference>
<dbReference type="CDD" id="cd04458">
    <property type="entry name" value="CSP_CDS"/>
    <property type="match status" value="1"/>
</dbReference>
<organism evidence="5">
    <name type="scientific">viral metagenome</name>
    <dbReference type="NCBI Taxonomy" id="1070528"/>
    <lineage>
        <taxon>unclassified sequences</taxon>
        <taxon>metagenomes</taxon>
        <taxon>organismal metagenomes</taxon>
    </lineage>
</organism>
<dbReference type="PANTHER" id="PTHR46109">
    <property type="entry name" value="PROTEIN LIN-28"/>
    <property type="match status" value="1"/>
</dbReference>
<evidence type="ECO:0000256" key="1">
    <source>
        <dbReference type="ARBA" id="ARBA00004496"/>
    </source>
</evidence>
<dbReference type="InterPro" id="IPR011129">
    <property type="entry name" value="CSD"/>
</dbReference>
<dbReference type="GO" id="GO:0005737">
    <property type="term" value="C:cytoplasm"/>
    <property type="evidence" value="ECO:0007669"/>
    <property type="project" value="UniProtKB-SubCell"/>
</dbReference>
<reference evidence="5" key="1">
    <citation type="journal article" date="2020" name="Nature">
        <title>Giant virus diversity and host interactions through global metagenomics.</title>
        <authorList>
            <person name="Schulz F."/>
            <person name="Roux S."/>
            <person name="Paez-Espino D."/>
            <person name="Jungbluth S."/>
            <person name="Walsh D.A."/>
            <person name="Denef V.J."/>
            <person name="McMahon K.D."/>
            <person name="Konstantinidis K.T."/>
            <person name="Eloe-Fadrosh E.A."/>
            <person name="Kyrpides N.C."/>
            <person name="Woyke T."/>
        </authorList>
    </citation>
    <scope>NUCLEOTIDE SEQUENCE</scope>
    <source>
        <strain evidence="5">GVMAG-S-ERX556049-19</strain>
    </source>
</reference>
<name>A0A6C0FA64_9ZZZZ</name>
<dbReference type="Gene3D" id="2.40.50.140">
    <property type="entry name" value="Nucleic acid-binding proteins"/>
    <property type="match status" value="1"/>
</dbReference>
<dbReference type="PANTHER" id="PTHR46109:SF1">
    <property type="entry name" value="PROTEIN LIN-28 HOMOLOG"/>
    <property type="match status" value="1"/>
</dbReference>
<feature type="domain" description="CSD" evidence="4">
    <location>
        <begin position="7"/>
        <end position="80"/>
    </location>
</feature>
<dbReference type="InterPro" id="IPR051373">
    <property type="entry name" value="Lin-28_RNA-binding"/>
</dbReference>
<evidence type="ECO:0000256" key="3">
    <source>
        <dbReference type="SAM" id="MobiDB-lite"/>
    </source>
</evidence>
<comment type="subcellular location">
    <subcellularLocation>
        <location evidence="1">Cytoplasm</location>
    </subcellularLocation>
</comment>
<dbReference type="PROSITE" id="PS51857">
    <property type="entry name" value="CSD_2"/>
    <property type="match status" value="1"/>
</dbReference>
<evidence type="ECO:0000259" key="4">
    <source>
        <dbReference type="PROSITE" id="PS51857"/>
    </source>
</evidence>
<dbReference type="EMBL" id="MN738825">
    <property type="protein sequence ID" value="QHT38102.1"/>
    <property type="molecule type" value="Genomic_DNA"/>
</dbReference>
<proteinExistence type="predicted"/>
<dbReference type="GO" id="GO:0005634">
    <property type="term" value="C:nucleus"/>
    <property type="evidence" value="ECO:0007669"/>
    <property type="project" value="TreeGrafter"/>
</dbReference>
<dbReference type="GO" id="GO:0031054">
    <property type="term" value="P:pre-miRNA processing"/>
    <property type="evidence" value="ECO:0007669"/>
    <property type="project" value="TreeGrafter"/>
</dbReference>
<dbReference type="InterPro" id="IPR012340">
    <property type="entry name" value="NA-bd_OB-fold"/>
</dbReference>
<dbReference type="SUPFAM" id="SSF50249">
    <property type="entry name" value="Nucleic acid-binding proteins"/>
    <property type="match status" value="1"/>
</dbReference>
<dbReference type="AlphaFoldDB" id="A0A6C0FA64"/>
<dbReference type="InterPro" id="IPR002059">
    <property type="entry name" value="CSP_DNA-bd"/>
</dbReference>
<keyword evidence="2" id="KW-0963">Cytoplasm</keyword>
<protein>
    <recommendedName>
        <fullName evidence="4">CSD domain-containing protein</fullName>
    </recommendedName>
</protein>